<organism evidence="2 3">
    <name type="scientific">Cudoniella acicularis</name>
    <dbReference type="NCBI Taxonomy" id="354080"/>
    <lineage>
        <taxon>Eukaryota</taxon>
        <taxon>Fungi</taxon>
        <taxon>Dikarya</taxon>
        <taxon>Ascomycota</taxon>
        <taxon>Pezizomycotina</taxon>
        <taxon>Leotiomycetes</taxon>
        <taxon>Helotiales</taxon>
        <taxon>Tricladiaceae</taxon>
        <taxon>Cudoniella</taxon>
    </lineage>
</organism>
<accession>A0A8H4RKQ6</accession>
<keyword evidence="3" id="KW-1185">Reference proteome</keyword>
<gene>
    <name evidence="2" type="ORF">G7Y89_g6726</name>
</gene>
<proteinExistence type="predicted"/>
<sequence>MDVPQIVISAEDLEKGTLPEKHDQPQDKARSILPNAYYDVVRLKLQHRPWLECLYQFMNPATEGFAMQPSRRMEVFDIKVIHFTESGKPDPVIKCSTPEEFKRAVSEEKERTGTLIIAKGLSRAMIEVLGTTYELEPEFFASYLAGTEIFRQVRYESPLVRPPARSPYLLPDYIRKAPFYTAEYRRPYHIKGGDQIVFKLRVAVTNTSRGTSIIHPDLPDVFVGEKISVYKKRGSKIGIILTDQLLSDVPPASHIPNPVSLLDDDGENLGTDARWRQVSARRELISWIDRLTPDEAKTLFNDQKQLALLPVLKIIERHGVMFLLHASYIMGRILMRNCDAKFPNSIPFFLWISRSLHRFVHQHQMLLRNSLEIASLRGGDDIAEQKEDFAFLYKELDKTLNSLEEDVKFLIGEASVREGKIVGWVSKFAALFLPVSLLATILSISDPGYVKWAILGGLSVPFVLISIYLMFMFPTYFDGLSVTTR</sequence>
<comment type="caution">
    <text evidence="2">The sequence shown here is derived from an EMBL/GenBank/DDBJ whole genome shotgun (WGS) entry which is preliminary data.</text>
</comment>
<dbReference type="Proteomes" id="UP000566819">
    <property type="component" value="Unassembled WGS sequence"/>
</dbReference>
<name>A0A8H4RKQ6_9HELO</name>
<dbReference type="OrthoDB" id="5428055at2759"/>
<keyword evidence="1" id="KW-1133">Transmembrane helix</keyword>
<evidence type="ECO:0000313" key="3">
    <source>
        <dbReference type="Proteomes" id="UP000566819"/>
    </source>
</evidence>
<keyword evidence="1" id="KW-0812">Transmembrane</keyword>
<dbReference type="EMBL" id="JAAMPI010000447">
    <property type="protein sequence ID" value="KAF4631403.1"/>
    <property type="molecule type" value="Genomic_DNA"/>
</dbReference>
<feature type="transmembrane region" description="Helical" evidence="1">
    <location>
        <begin position="424"/>
        <end position="445"/>
    </location>
</feature>
<feature type="transmembrane region" description="Helical" evidence="1">
    <location>
        <begin position="452"/>
        <end position="477"/>
    </location>
</feature>
<keyword evidence="1" id="KW-0472">Membrane</keyword>
<dbReference type="AlphaFoldDB" id="A0A8H4RKQ6"/>
<evidence type="ECO:0000313" key="2">
    <source>
        <dbReference type="EMBL" id="KAF4631403.1"/>
    </source>
</evidence>
<evidence type="ECO:0000256" key="1">
    <source>
        <dbReference type="SAM" id="Phobius"/>
    </source>
</evidence>
<protein>
    <submittedName>
        <fullName evidence="2">Uncharacterized protein</fullName>
    </submittedName>
</protein>
<reference evidence="2 3" key="1">
    <citation type="submission" date="2020-03" db="EMBL/GenBank/DDBJ databases">
        <title>Draft Genome Sequence of Cudoniella acicularis.</title>
        <authorList>
            <person name="Buettner E."/>
            <person name="Kellner H."/>
        </authorList>
    </citation>
    <scope>NUCLEOTIDE SEQUENCE [LARGE SCALE GENOMIC DNA]</scope>
    <source>
        <strain evidence="2 3">DSM 108380</strain>
    </source>
</reference>